<gene>
    <name evidence="1" type="ordered locus">MTR_4g115230</name>
</gene>
<organism evidence="1 3">
    <name type="scientific">Medicago truncatula</name>
    <name type="common">Barrel medic</name>
    <name type="synonym">Medicago tribuloides</name>
    <dbReference type="NCBI Taxonomy" id="3880"/>
    <lineage>
        <taxon>Eukaryota</taxon>
        <taxon>Viridiplantae</taxon>
        <taxon>Streptophyta</taxon>
        <taxon>Embryophyta</taxon>
        <taxon>Tracheophyta</taxon>
        <taxon>Spermatophyta</taxon>
        <taxon>Magnoliopsida</taxon>
        <taxon>eudicotyledons</taxon>
        <taxon>Gunneridae</taxon>
        <taxon>Pentapetalae</taxon>
        <taxon>rosids</taxon>
        <taxon>fabids</taxon>
        <taxon>Fabales</taxon>
        <taxon>Fabaceae</taxon>
        <taxon>Papilionoideae</taxon>
        <taxon>50 kb inversion clade</taxon>
        <taxon>NPAAA clade</taxon>
        <taxon>Hologalegina</taxon>
        <taxon>IRL clade</taxon>
        <taxon>Trifolieae</taxon>
        <taxon>Medicago</taxon>
    </lineage>
</organism>
<evidence type="ECO:0000313" key="2">
    <source>
        <dbReference type="EnsemblPlants" id="AES91594"/>
    </source>
</evidence>
<protein>
    <submittedName>
        <fullName evidence="1 2">Uncharacterized protein</fullName>
    </submittedName>
</protein>
<proteinExistence type="predicted"/>
<keyword evidence="3" id="KW-1185">Reference proteome</keyword>
<accession>G7JFB8</accession>
<evidence type="ECO:0000313" key="3">
    <source>
        <dbReference type="Proteomes" id="UP000002051"/>
    </source>
</evidence>
<reference evidence="1 3" key="1">
    <citation type="journal article" date="2011" name="Nature">
        <title>The Medicago genome provides insight into the evolution of rhizobial symbioses.</title>
        <authorList>
            <person name="Young N.D."/>
            <person name="Debelle F."/>
            <person name="Oldroyd G.E."/>
            <person name="Geurts R."/>
            <person name="Cannon S.B."/>
            <person name="Udvardi M.K."/>
            <person name="Benedito V.A."/>
            <person name="Mayer K.F."/>
            <person name="Gouzy J."/>
            <person name="Schoof H."/>
            <person name="Van de Peer Y."/>
            <person name="Proost S."/>
            <person name="Cook D.R."/>
            <person name="Meyers B.C."/>
            <person name="Spannagl M."/>
            <person name="Cheung F."/>
            <person name="De Mita S."/>
            <person name="Krishnakumar V."/>
            <person name="Gundlach H."/>
            <person name="Zhou S."/>
            <person name="Mudge J."/>
            <person name="Bharti A.K."/>
            <person name="Murray J.D."/>
            <person name="Naoumkina M.A."/>
            <person name="Rosen B."/>
            <person name="Silverstein K.A."/>
            <person name="Tang H."/>
            <person name="Rombauts S."/>
            <person name="Zhao P.X."/>
            <person name="Zhou P."/>
            <person name="Barbe V."/>
            <person name="Bardou P."/>
            <person name="Bechner M."/>
            <person name="Bellec A."/>
            <person name="Berger A."/>
            <person name="Berges H."/>
            <person name="Bidwell S."/>
            <person name="Bisseling T."/>
            <person name="Choisne N."/>
            <person name="Couloux A."/>
            <person name="Denny R."/>
            <person name="Deshpande S."/>
            <person name="Dai X."/>
            <person name="Doyle J.J."/>
            <person name="Dudez A.M."/>
            <person name="Farmer A.D."/>
            <person name="Fouteau S."/>
            <person name="Franken C."/>
            <person name="Gibelin C."/>
            <person name="Gish J."/>
            <person name="Goldstein S."/>
            <person name="Gonzalez A.J."/>
            <person name="Green P.J."/>
            <person name="Hallab A."/>
            <person name="Hartog M."/>
            <person name="Hua A."/>
            <person name="Humphray S.J."/>
            <person name="Jeong D.H."/>
            <person name="Jing Y."/>
            <person name="Jocker A."/>
            <person name="Kenton S.M."/>
            <person name="Kim D.J."/>
            <person name="Klee K."/>
            <person name="Lai H."/>
            <person name="Lang C."/>
            <person name="Lin S."/>
            <person name="Macmil S.L."/>
            <person name="Magdelenat G."/>
            <person name="Matthews L."/>
            <person name="McCorrison J."/>
            <person name="Monaghan E.L."/>
            <person name="Mun J.H."/>
            <person name="Najar F.Z."/>
            <person name="Nicholson C."/>
            <person name="Noirot C."/>
            <person name="O'Bleness M."/>
            <person name="Paule C.R."/>
            <person name="Poulain J."/>
            <person name="Prion F."/>
            <person name="Qin B."/>
            <person name="Qu C."/>
            <person name="Retzel E.F."/>
            <person name="Riddle C."/>
            <person name="Sallet E."/>
            <person name="Samain S."/>
            <person name="Samson N."/>
            <person name="Sanders I."/>
            <person name="Saurat O."/>
            <person name="Scarpelli C."/>
            <person name="Schiex T."/>
            <person name="Segurens B."/>
            <person name="Severin A.J."/>
            <person name="Sherrier D.J."/>
            <person name="Shi R."/>
            <person name="Sims S."/>
            <person name="Singer S.R."/>
            <person name="Sinharoy S."/>
            <person name="Sterck L."/>
            <person name="Viollet A."/>
            <person name="Wang B.B."/>
            <person name="Wang K."/>
            <person name="Wang M."/>
            <person name="Wang X."/>
            <person name="Warfsmann J."/>
            <person name="Weissenbach J."/>
            <person name="White D.D."/>
            <person name="White J.D."/>
            <person name="Wiley G.B."/>
            <person name="Wincker P."/>
            <person name="Xing Y."/>
            <person name="Yang L."/>
            <person name="Yao Z."/>
            <person name="Ying F."/>
            <person name="Zhai J."/>
            <person name="Zhou L."/>
            <person name="Zuber A."/>
            <person name="Denarie J."/>
            <person name="Dixon R.A."/>
            <person name="May G.D."/>
            <person name="Schwartz D.C."/>
            <person name="Rogers J."/>
            <person name="Quetier F."/>
            <person name="Town C.D."/>
            <person name="Roe B.A."/>
        </authorList>
    </citation>
    <scope>NUCLEOTIDE SEQUENCE [LARGE SCALE GENOMIC DNA]</scope>
    <source>
        <strain evidence="1">A17</strain>
        <strain evidence="2 3">cv. Jemalong A17</strain>
    </source>
</reference>
<dbReference type="EnsemblPlants" id="AES91594">
    <property type="protein sequence ID" value="AES91594"/>
    <property type="gene ID" value="MTR_4g115230"/>
</dbReference>
<dbReference type="HOGENOM" id="CLU_2472470_0_0_1"/>
<dbReference type="PaxDb" id="3880-AES91594"/>
<reference evidence="1 3" key="2">
    <citation type="journal article" date="2014" name="BMC Genomics">
        <title>An improved genome release (version Mt4.0) for the model legume Medicago truncatula.</title>
        <authorList>
            <person name="Tang H."/>
            <person name="Krishnakumar V."/>
            <person name="Bidwell S."/>
            <person name="Rosen B."/>
            <person name="Chan A."/>
            <person name="Zhou S."/>
            <person name="Gentzbittel L."/>
            <person name="Childs K.L."/>
            <person name="Yandell M."/>
            <person name="Gundlach H."/>
            <person name="Mayer K.F."/>
            <person name="Schwartz D.C."/>
            <person name="Town C.D."/>
        </authorList>
    </citation>
    <scope>GENOME REANNOTATION</scope>
    <source>
        <strain evidence="2 3">cv. Jemalong A17</strain>
    </source>
</reference>
<evidence type="ECO:0000313" key="1">
    <source>
        <dbReference type="EMBL" id="AES91594.1"/>
    </source>
</evidence>
<reference evidence="2" key="3">
    <citation type="submission" date="2015-04" db="UniProtKB">
        <authorList>
            <consortium name="EnsemblPlants"/>
        </authorList>
    </citation>
    <scope>IDENTIFICATION</scope>
    <source>
        <strain evidence="2">cv. Jemalong A17</strain>
    </source>
</reference>
<name>G7JFB8_MEDTR</name>
<dbReference type="EMBL" id="CM001220">
    <property type="protein sequence ID" value="AES91594.1"/>
    <property type="molecule type" value="Genomic_DNA"/>
</dbReference>
<dbReference type="Proteomes" id="UP000002051">
    <property type="component" value="Chromosome 4"/>
</dbReference>
<dbReference type="AlphaFoldDB" id="G7JFB8"/>
<sequence length="88" mass="10077">MELHVYGIRVGGHQINLKCKCYIDANDIRNHRGKKRKTLVLCIRRNYSKFQTVNTDLRQILKLSGDIFTLGKSAEVCPIAHLIQGPEK</sequence>